<feature type="compositionally biased region" description="Low complexity" evidence="1">
    <location>
        <begin position="47"/>
        <end position="56"/>
    </location>
</feature>
<reference evidence="2 3" key="1">
    <citation type="journal article" date="2021" name="Elife">
        <title>Chloroplast acquisition without the gene transfer in kleptoplastic sea slugs, Plakobranchus ocellatus.</title>
        <authorList>
            <person name="Maeda T."/>
            <person name="Takahashi S."/>
            <person name="Yoshida T."/>
            <person name="Shimamura S."/>
            <person name="Takaki Y."/>
            <person name="Nagai Y."/>
            <person name="Toyoda A."/>
            <person name="Suzuki Y."/>
            <person name="Arimoto A."/>
            <person name="Ishii H."/>
            <person name="Satoh N."/>
            <person name="Nishiyama T."/>
            <person name="Hasebe M."/>
            <person name="Maruyama T."/>
            <person name="Minagawa J."/>
            <person name="Obokata J."/>
            <person name="Shigenobu S."/>
        </authorList>
    </citation>
    <scope>NUCLEOTIDE SEQUENCE [LARGE SCALE GENOMIC DNA]</scope>
</reference>
<feature type="region of interest" description="Disordered" evidence="1">
    <location>
        <begin position="40"/>
        <end position="120"/>
    </location>
</feature>
<evidence type="ECO:0000256" key="1">
    <source>
        <dbReference type="SAM" id="MobiDB-lite"/>
    </source>
</evidence>
<comment type="caution">
    <text evidence="2">The sequence shown here is derived from an EMBL/GenBank/DDBJ whole genome shotgun (WGS) entry which is preliminary data.</text>
</comment>
<evidence type="ECO:0000313" key="3">
    <source>
        <dbReference type="Proteomes" id="UP000735302"/>
    </source>
</evidence>
<proteinExistence type="predicted"/>
<dbReference type="Proteomes" id="UP000735302">
    <property type="component" value="Unassembled WGS sequence"/>
</dbReference>
<feature type="compositionally biased region" description="Acidic residues" evidence="1">
    <location>
        <begin position="106"/>
        <end position="116"/>
    </location>
</feature>
<keyword evidence="3" id="KW-1185">Reference proteome</keyword>
<sequence>MLSLAPAIARQRTFLIDKYPFLRELANIQKRLVVISLKKWGRGSDGGWSDSGSRVRVAGDGRDGSGDGAGNLGGSGDADETYSGDCITNGGGSGGDGDGSGVGGDGDGDDGGDSVDDGCASGGGGKMVIRMVMLLDFVK</sequence>
<evidence type="ECO:0000313" key="2">
    <source>
        <dbReference type="EMBL" id="GFN83557.1"/>
    </source>
</evidence>
<accession>A0AAV3YMQ4</accession>
<protein>
    <submittedName>
        <fullName evidence="2">Uncharacterized protein</fullName>
    </submittedName>
</protein>
<gene>
    <name evidence="2" type="ORF">PoB_001006300</name>
</gene>
<organism evidence="2 3">
    <name type="scientific">Plakobranchus ocellatus</name>
    <dbReference type="NCBI Taxonomy" id="259542"/>
    <lineage>
        <taxon>Eukaryota</taxon>
        <taxon>Metazoa</taxon>
        <taxon>Spiralia</taxon>
        <taxon>Lophotrochozoa</taxon>
        <taxon>Mollusca</taxon>
        <taxon>Gastropoda</taxon>
        <taxon>Heterobranchia</taxon>
        <taxon>Euthyneura</taxon>
        <taxon>Panpulmonata</taxon>
        <taxon>Sacoglossa</taxon>
        <taxon>Placobranchoidea</taxon>
        <taxon>Plakobranchidae</taxon>
        <taxon>Plakobranchus</taxon>
    </lineage>
</organism>
<dbReference type="EMBL" id="BLXT01001203">
    <property type="protein sequence ID" value="GFN83557.1"/>
    <property type="molecule type" value="Genomic_DNA"/>
</dbReference>
<feature type="compositionally biased region" description="Gly residues" evidence="1">
    <location>
        <begin position="89"/>
        <end position="105"/>
    </location>
</feature>
<feature type="compositionally biased region" description="Gly residues" evidence="1">
    <location>
        <begin position="66"/>
        <end position="76"/>
    </location>
</feature>
<dbReference type="AlphaFoldDB" id="A0AAV3YMQ4"/>
<name>A0AAV3YMQ4_9GAST</name>